<dbReference type="AlphaFoldDB" id="A0A9P5VCM9"/>
<dbReference type="EMBL" id="JAAAUQ010000245">
    <property type="protein sequence ID" value="KAF9152426.1"/>
    <property type="molecule type" value="Genomic_DNA"/>
</dbReference>
<dbReference type="OrthoDB" id="74183at2759"/>
<dbReference type="GO" id="GO:0004057">
    <property type="term" value="F:arginyl-tRNA--protein transferase activity"/>
    <property type="evidence" value="ECO:0007669"/>
    <property type="project" value="UniProtKB-EC"/>
</dbReference>
<feature type="compositionally biased region" description="Pro residues" evidence="6">
    <location>
        <begin position="459"/>
        <end position="473"/>
    </location>
</feature>
<dbReference type="InterPro" id="IPR007471">
    <property type="entry name" value="N-end_Aminoacyl_Trfase_N"/>
</dbReference>
<comment type="function">
    <text evidence="5">Involved in the post-translational conjugation of arginine to the N-terminal aspartate or glutamate of a protein. This arginylation is required for degradation of the protein via the ubiquitin pathway.</text>
</comment>
<evidence type="ECO:0000313" key="10">
    <source>
        <dbReference type="Proteomes" id="UP000748756"/>
    </source>
</evidence>
<proteinExistence type="inferred from homology"/>
<feature type="compositionally biased region" description="Basic and acidic residues" evidence="6">
    <location>
        <begin position="119"/>
        <end position="130"/>
    </location>
</feature>
<keyword evidence="4 5" id="KW-0012">Acyltransferase</keyword>
<dbReference type="InterPro" id="IPR007472">
    <property type="entry name" value="N-end_Aminoacyl_Trfase_C"/>
</dbReference>
<evidence type="ECO:0000256" key="6">
    <source>
        <dbReference type="SAM" id="MobiDB-lite"/>
    </source>
</evidence>
<sequence>MSEQQQHQQQPYSIIKPVGFTIASCGYCHSDSSAHVYGAFAYKLTCQDYQDLIDHGWRRYGLYLYKPNLRDSCCRQYTIRLNASEFKPSKGQRRTVARINRYMRNQYVPLKISRESMVREDTSALDEHSPSPEPSHGIAHGPRRKSLSPPLGRIENTYADFLQTIHATDMDKMEPGSDWKRFNVVLEPARFTQEKYDLYCEYQKGIHHVPSSLLSRESFDNSVARSPLISETSSQDAPGFNGYGTYHQCYYVDNKLVAVAVLDILPRCISSDYFYYDPSLSSLSLGKYSTLREIALVQDIKAIPGYESMEYYTMGHYVHSAPKTHYKTMYHPSFLLDPETYDWMPFEKCEHILQSKRYYSFSESERFHPRVKGLLITMAAERRAREKSRGSKGSSPSSNDSGHMELDPSAEADAERLSVQDHPDHALSSSDEERHKRKRSEEFSHTPKELMRSGKRPSLTPPPSSSLLPPPGMMNPDDVTDRDLSQLVIFQGDRASMLTDSESFKNNKEVAKAMRDYYAAIGPALAPRMLIFA</sequence>
<dbReference type="Pfam" id="PF04377">
    <property type="entry name" value="ATE_C"/>
    <property type="match status" value="1"/>
</dbReference>
<evidence type="ECO:0000256" key="1">
    <source>
        <dbReference type="ARBA" id="ARBA00009991"/>
    </source>
</evidence>
<evidence type="ECO:0000256" key="5">
    <source>
        <dbReference type="PIRNR" id="PIRNR037207"/>
    </source>
</evidence>
<accession>A0A9P5VCM9</accession>
<dbReference type="Proteomes" id="UP000748756">
    <property type="component" value="Unassembled WGS sequence"/>
</dbReference>
<evidence type="ECO:0000259" key="7">
    <source>
        <dbReference type="Pfam" id="PF04376"/>
    </source>
</evidence>
<feature type="region of interest" description="Disordered" evidence="6">
    <location>
        <begin position="382"/>
        <end position="480"/>
    </location>
</feature>
<dbReference type="GO" id="GO:0005737">
    <property type="term" value="C:cytoplasm"/>
    <property type="evidence" value="ECO:0007669"/>
    <property type="project" value="TreeGrafter"/>
</dbReference>
<feature type="compositionally biased region" description="Basic and acidic residues" evidence="6">
    <location>
        <begin position="413"/>
        <end position="452"/>
    </location>
</feature>
<feature type="domain" description="N-end aminoacyl transferase N-terminal" evidence="7">
    <location>
        <begin position="24"/>
        <end position="94"/>
    </location>
</feature>
<dbReference type="InterPro" id="IPR030700">
    <property type="entry name" value="N-end_Aminoacyl_Trfase"/>
</dbReference>
<evidence type="ECO:0000256" key="3">
    <source>
        <dbReference type="ARBA" id="ARBA00022786"/>
    </source>
</evidence>
<dbReference type="PIRSF" id="PIRSF037207">
    <property type="entry name" value="ATE1_euk"/>
    <property type="match status" value="1"/>
</dbReference>
<reference evidence="9" key="1">
    <citation type="journal article" date="2020" name="Fungal Divers.">
        <title>Resolving the Mortierellaceae phylogeny through synthesis of multi-gene phylogenetics and phylogenomics.</title>
        <authorList>
            <person name="Vandepol N."/>
            <person name="Liber J."/>
            <person name="Desiro A."/>
            <person name="Na H."/>
            <person name="Kennedy M."/>
            <person name="Barry K."/>
            <person name="Grigoriev I.V."/>
            <person name="Miller A.N."/>
            <person name="O'Donnell K."/>
            <person name="Stajich J.E."/>
            <person name="Bonito G."/>
        </authorList>
    </citation>
    <scope>NUCLEOTIDE SEQUENCE</scope>
    <source>
        <strain evidence="9">NRRL 6426</strain>
    </source>
</reference>
<dbReference type="Pfam" id="PF04376">
    <property type="entry name" value="ATE_N"/>
    <property type="match status" value="1"/>
</dbReference>
<comment type="similarity">
    <text evidence="1 5">Belongs to the R-transferase family.</text>
</comment>
<evidence type="ECO:0000313" key="9">
    <source>
        <dbReference type="EMBL" id="KAF9152426.1"/>
    </source>
</evidence>
<evidence type="ECO:0000256" key="2">
    <source>
        <dbReference type="ARBA" id="ARBA00022679"/>
    </source>
</evidence>
<keyword evidence="3 5" id="KW-0833">Ubl conjugation pathway</keyword>
<feature type="domain" description="N-end rule aminoacyl transferase C-terminal" evidence="8">
    <location>
        <begin position="194"/>
        <end position="336"/>
    </location>
</feature>
<protein>
    <recommendedName>
        <fullName evidence="5">Arginyl-tRNA--protein transferase 1</fullName>
        <shortName evidence="5">Arginyltransferase 1</shortName>
        <shortName evidence="5">R-transferase 1</shortName>
        <ecNumber evidence="5">2.3.2.8</ecNumber>
    </recommendedName>
    <alternativeName>
        <fullName evidence="5">Arginine-tRNA--protein transferase 1</fullName>
    </alternativeName>
</protein>
<organism evidence="9 10">
    <name type="scientific">Linnemannia schmuckeri</name>
    <dbReference type="NCBI Taxonomy" id="64567"/>
    <lineage>
        <taxon>Eukaryota</taxon>
        <taxon>Fungi</taxon>
        <taxon>Fungi incertae sedis</taxon>
        <taxon>Mucoromycota</taxon>
        <taxon>Mortierellomycotina</taxon>
        <taxon>Mortierellomycetes</taxon>
        <taxon>Mortierellales</taxon>
        <taxon>Mortierellaceae</taxon>
        <taxon>Linnemannia</taxon>
    </lineage>
</organism>
<dbReference type="EC" id="2.3.2.8" evidence="5"/>
<feature type="region of interest" description="Disordered" evidence="6">
    <location>
        <begin position="119"/>
        <end position="150"/>
    </location>
</feature>
<name>A0A9P5VCM9_9FUNG</name>
<dbReference type="PANTHER" id="PTHR21367:SF1">
    <property type="entry name" value="ARGINYL-TRNA--PROTEIN TRANSFERASE 1"/>
    <property type="match status" value="1"/>
</dbReference>
<comment type="catalytic activity">
    <reaction evidence="5">
        <text>an N-terminal L-alpha-aminoacyl-[protein] + L-arginyl-tRNA(Arg) = an N-terminal L-arginyl-L-aminoacyl-[protein] + tRNA(Arg) + H(+)</text>
        <dbReference type="Rhea" id="RHEA:10208"/>
        <dbReference type="Rhea" id="RHEA-COMP:9658"/>
        <dbReference type="Rhea" id="RHEA-COMP:9673"/>
        <dbReference type="Rhea" id="RHEA-COMP:10636"/>
        <dbReference type="Rhea" id="RHEA-COMP:10638"/>
        <dbReference type="ChEBI" id="CHEBI:15378"/>
        <dbReference type="ChEBI" id="CHEBI:78442"/>
        <dbReference type="ChEBI" id="CHEBI:78513"/>
        <dbReference type="ChEBI" id="CHEBI:78597"/>
        <dbReference type="ChEBI" id="CHEBI:83562"/>
        <dbReference type="EC" id="2.3.2.8"/>
    </reaction>
</comment>
<dbReference type="PANTHER" id="PTHR21367">
    <property type="entry name" value="ARGININE-TRNA-PROTEIN TRANSFERASE 1"/>
    <property type="match status" value="1"/>
</dbReference>
<dbReference type="InterPro" id="IPR017137">
    <property type="entry name" value="Arg-tRNA-P_Trfase_1_euk"/>
</dbReference>
<evidence type="ECO:0000256" key="4">
    <source>
        <dbReference type="ARBA" id="ARBA00023315"/>
    </source>
</evidence>
<evidence type="ECO:0000259" key="8">
    <source>
        <dbReference type="Pfam" id="PF04377"/>
    </source>
</evidence>
<comment type="caution">
    <text evidence="9">The sequence shown here is derived from an EMBL/GenBank/DDBJ whole genome shotgun (WGS) entry which is preliminary data.</text>
</comment>
<keyword evidence="10" id="KW-1185">Reference proteome</keyword>
<gene>
    <name evidence="9" type="primary">ATE1_1</name>
    <name evidence="9" type="ORF">BG015_005288</name>
</gene>
<keyword evidence="2 5" id="KW-0808">Transferase</keyword>